<dbReference type="Proteomes" id="UP000198844">
    <property type="component" value="Unassembled WGS sequence"/>
</dbReference>
<dbReference type="PANTHER" id="PTHR43793:SF2">
    <property type="entry name" value="BIFUNCTIONAL PROTEIN HLDE"/>
    <property type="match status" value="1"/>
</dbReference>
<dbReference type="GO" id="GO:0005524">
    <property type="term" value="F:ATP binding"/>
    <property type="evidence" value="ECO:0007669"/>
    <property type="project" value="UniProtKB-KW"/>
</dbReference>
<dbReference type="Gene3D" id="3.40.50.620">
    <property type="entry name" value="HUPs"/>
    <property type="match status" value="1"/>
</dbReference>
<dbReference type="NCBIfam" id="TIGR00125">
    <property type="entry name" value="cyt_tran_rel"/>
    <property type="match status" value="1"/>
</dbReference>
<evidence type="ECO:0000256" key="3">
    <source>
        <dbReference type="ARBA" id="ARBA00022695"/>
    </source>
</evidence>
<evidence type="ECO:0000313" key="9">
    <source>
        <dbReference type="EMBL" id="SFU25718.1"/>
    </source>
</evidence>
<dbReference type="GO" id="GO:0005975">
    <property type="term" value="P:carbohydrate metabolic process"/>
    <property type="evidence" value="ECO:0007669"/>
    <property type="project" value="InterPro"/>
</dbReference>
<evidence type="ECO:0000256" key="2">
    <source>
        <dbReference type="ARBA" id="ARBA00022679"/>
    </source>
</evidence>
<feature type="domain" description="Cytidyltransferase-like" evidence="8">
    <location>
        <begin position="46"/>
        <end position="148"/>
    </location>
</feature>
<accession>A0A1I7EP66</accession>
<keyword evidence="5" id="KW-0067">ATP-binding</keyword>
<proteinExistence type="predicted"/>
<evidence type="ECO:0000313" key="10">
    <source>
        <dbReference type="Proteomes" id="UP000198844"/>
    </source>
</evidence>
<dbReference type="Pfam" id="PF01467">
    <property type="entry name" value="CTP_transf_like"/>
    <property type="match status" value="1"/>
</dbReference>
<evidence type="ECO:0000256" key="1">
    <source>
        <dbReference type="ARBA" id="ARBA00012519"/>
    </source>
</evidence>
<dbReference type="SUPFAM" id="SSF52374">
    <property type="entry name" value="Nucleotidylyl transferase"/>
    <property type="match status" value="1"/>
</dbReference>
<evidence type="ECO:0000256" key="5">
    <source>
        <dbReference type="ARBA" id="ARBA00022840"/>
    </source>
</evidence>
<dbReference type="InterPro" id="IPR014729">
    <property type="entry name" value="Rossmann-like_a/b/a_fold"/>
</dbReference>
<protein>
    <recommendedName>
        <fullName evidence="1">D-glycero-beta-D-manno-heptose 1-phosphate adenylyltransferase</fullName>
        <ecNumber evidence="1">2.7.7.70</ecNumber>
    </recommendedName>
</protein>
<sequence>MPSGVYRGGTSFFFCDSVMAATFERKIFTRDALVKLRASMSAPVVFTNGVFDILHRGHVTYLADAKALGACLIVGVNSDASVRMLGKGDDRPINNEADRMALLAALESVDYVVCFGEKTPVELISALRPDVLVKGGDYDMDVLPESAIVRGWGGKALAIPFEHERSTTALLKKVRAQG</sequence>
<gene>
    <name evidence="9" type="ORF">SAMN05192563_104040</name>
</gene>
<dbReference type="EC" id="2.7.7.70" evidence="1"/>
<comment type="catalytic activity">
    <reaction evidence="7">
        <text>D-glycero-beta-D-manno-heptose 1-phosphate + ATP + H(+) = ADP-D-glycero-beta-D-manno-heptose + diphosphate</text>
        <dbReference type="Rhea" id="RHEA:27465"/>
        <dbReference type="ChEBI" id="CHEBI:15378"/>
        <dbReference type="ChEBI" id="CHEBI:30616"/>
        <dbReference type="ChEBI" id="CHEBI:33019"/>
        <dbReference type="ChEBI" id="CHEBI:59967"/>
        <dbReference type="ChEBI" id="CHEBI:61593"/>
        <dbReference type="EC" id="2.7.7.70"/>
    </reaction>
</comment>
<dbReference type="NCBIfam" id="TIGR02199">
    <property type="entry name" value="rfaE_dom_II"/>
    <property type="match status" value="1"/>
</dbReference>
<evidence type="ECO:0000256" key="6">
    <source>
        <dbReference type="ARBA" id="ARBA00023277"/>
    </source>
</evidence>
<evidence type="ECO:0000256" key="4">
    <source>
        <dbReference type="ARBA" id="ARBA00022741"/>
    </source>
</evidence>
<organism evidence="9 10">
    <name type="scientific">Paraburkholderia aspalathi</name>
    <dbReference type="NCBI Taxonomy" id="1324617"/>
    <lineage>
        <taxon>Bacteria</taxon>
        <taxon>Pseudomonadati</taxon>
        <taxon>Pseudomonadota</taxon>
        <taxon>Betaproteobacteria</taxon>
        <taxon>Burkholderiales</taxon>
        <taxon>Burkholderiaceae</taxon>
        <taxon>Paraburkholderia</taxon>
    </lineage>
</organism>
<dbReference type="InterPro" id="IPR050385">
    <property type="entry name" value="Archaeal_FAD_synthase"/>
</dbReference>
<keyword evidence="4" id="KW-0547">Nucleotide-binding</keyword>
<dbReference type="InterPro" id="IPR011914">
    <property type="entry name" value="RfaE_dom_II"/>
</dbReference>
<keyword evidence="3" id="KW-0548">Nucleotidyltransferase</keyword>
<keyword evidence="2" id="KW-0808">Transferase</keyword>
<dbReference type="GO" id="GO:0016773">
    <property type="term" value="F:phosphotransferase activity, alcohol group as acceptor"/>
    <property type="evidence" value="ECO:0007669"/>
    <property type="project" value="InterPro"/>
</dbReference>
<dbReference type="EMBL" id="FPBH01000040">
    <property type="protein sequence ID" value="SFU25718.1"/>
    <property type="molecule type" value="Genomic_DNA"/>
</dbReference>
<evidence type="ECO:0000259" key="8">
    <source>
        <dbReference type="Pfam" id="PF01467"/>
    </source>
</evidence>
<keyword evidence="6" id="KW-0119">Carbohydrate metabolism</keyword>
<evidence type="ECO:0000256" key="7">
    <source>
        <dbReference type="ARBA" id="ARBA00047428"/>
    </source>
</evidence>
<dbReference type="InterPro" id="IPR004821">
    <property type="entry name" value="Cyt_trans-like"/>
</dbReference>
<dbReference type="PANTHER" id="PTHR43793">
    <property type="entry name" value="FAD SYNTHASE"/>
    <property type="match status" value="1"/>
</dbReference>
<dbReference type="GO" id="GO:0016779">
    <property type="term" value="F:nucleotidyltransferase activity"/>
    <property type="evidence" value="ECO:0007669"/>
    <property type="project" value="UniProtKB-KW"/>
</dbReference>
<dbReference type="AlphaFoldDB" id="A0A1I7EP66"/>
<reference evidence="9 10" key="1">
    <citation type="submission" date="2016-10" db="EMBL/GenBank/DDBJ databases">
        <authorList>
            <person name="de Groot N.N."/>
        </authorList>
    </citation>
    <scope>NUCLEOTIDE SEQUENCE [LARGE SCALE GENOMIC DNA]</scope>
    <source>
        <strain evidence="9 10">LMG 27731</strain>
    </source>
</reference>
<name>A0A1I7EP66_9BURK</name>